<evidence type="ECO:0000313" key="1">
    <source>
        <dbReference type="EMBL" id="POQ98792.1"/>
    </source>
</evidence>
<dbReference type="EMBL" id="LPWH01000117">
    <property type="protein sequence ID" value="POQ98792.1"/>
    <property type="molecule type" value="Genomic_DNA"/>
</dbReference>
<dbReference type="AlphaFoldDB" id="A0A2S4JGX1"/>
<proteinExistence type="predicted"/>
<dbReference type="Proteomes" id="UP000237350">
    <property type="component" value="Unassembled WGS sequence"/>
</dbReference>
<dbReference type="Gene3D" id="3.40.50.1000">
    <property type="entry name" value="HAD superfamily/HAD-like"/>
    <property type="match status" value="1"/>
</dbReference>
<evidence type="ECO:0000313" key="2">
    <source>
        <dbReference type="Proteomes" id="UP000237350"/>
    </source>
</evidence>
<dbReference type="InterPro" id="IPR023214">
    <property type="entry name" value="HAD_sf"/>
</dbReference>
<dbReference type="SUPFAM" id="SSF56784">
    <property type="entry name" value="HAD-like"/>
    <property type="match status" value="1"/>
</dbReference>
<dbReference type="RefSeq" id="WP_103680957.1">
    <property type="nucleotide sequence ID" value="NZ_LPWH01000117.1"/>
</dbReference>
<name>A0A2S4JGX1_9SPIO</name>
<dbReference type="InterPro" id="IPR036412">
    <property type="entry name" value="HAD-like_sf"/>
</dbReference>
<comment type="caution">
    <text evidence="1">The sequence shown here is derived from an EMBL/GenBank/DDBJ whole genome shotgun (WGS) entry which is preliminary data.</text>
</comment>
<reference evidence="2" key="1">
    <citation type="submission" date="2015-12" db="EMBL/GenBank/DDBJ databases">
        <authorList>
            <person name="Lodha T.D."/>
            <person name="Chintalapati S."/>
            <person name="Chintalapati V.R."/>
            <person name="Sravanthi T."/>
        </authorList>
    </citation>
    <scope>NUCLEOTIDE SEQUENCE [LARGE SCALE GENOMIC DNA]</scope>
    <source>
        <strain evidence="2">JC133</strain>
    </source>
</reference>
<evidence type="ECO:0008006" key="3">
    <source>
        <dbReference type="Google" id="ProtNLM"/>
    </source>
</evidence>
<gene>
    <name evidence="1" type="ORF">AU468_12185</name>
</gene>
<dbReference type="OrthoDB" id="820330at2"/>
<protein>
    <recommendedName>
        <fullName evidence="3">Haloacid dehalogenase</fullName>
    </recommendedName>
</protein>
<accession>A0A2S4JGX1</accession>
<organism evidence="1 2">
    <name type="scientific">Alkalispirochaeta sphaeroplastigenens</name>
    <dbReference type="NCBI Taxonomy" id="1187066"/>
    <lineage>
        <taxon>Bacteria</taxon>
        <taxon>Pseudomonadati</taxon>
        <taxon>Spirochaetota</taxon>
        <taxon>Spirochaetia</taxon>
        <taxon>Spirochaetales</taxon>
        <taxon>Spirochaetaceae</taxon>
        <taxon>Alkalispirochaeta</taxon>
    </lineage>
</organism>
<sequence length="215" mass="24391">MRGAVAIFDIDSTIMDTAPRNFRILREVAREYPVIAPAVEQLSVGDMGWNILDALETRMALPESLTRDISRFWSERFFTNHYALEDAPYQGVAEILWWIQREGGLLVYLTGRDEPGMAEGTRESFLRANLPAGEGTRFILKPDFETPDLVFKRRALEDIACLGTVWIAVENEPVNANLFARTFPDARVLLIDTITSPNPEIPDPEVIRFCRYGPD</sequence>
<keyword evidence="2" id="KW-1185">Reference proteome</keyword>